<feature type="transmembrane region" description="Helical" evidence="6">
    <location>
        <begin position="175"/>
        <end position="195"/>
    </location>
</feature>
<evidence type="ECO:0000313" key="9">
    <source>
        <dbReference type="Proteomes" id="UP000012043"/>
    </source>
</evidence>
<dbReference type="InterPro" id="IPR000620">
    <property type="entry name" value="EamA_dom"/>
</dbReference>
<dbReference type="SUPFAM" id="SSF103481">
    <property type="entry name" value="Multidrug resistance efflux transporter EmrE"/>
    <property type="match status" value="2"/>
</dbReference>
<keyword evidence="2" id="KW-1003">Cell membrane</keyword>
<dbReference type="InterPro" id="IPR037185">
    <property type="entry name" value="EmrE-like"/>
</dbReference>
<reference evidence="8 9" key="1">
    <citation type="journal article" date="2012" name="J. Bacteriol.">
        <title>Genome Sequence of Pectin-Degrading Alishewanella aestuarii Strain B11T, Isolated from Tidal Flat Sediment.</title>
        <authorList>
            <person name="Jung J."/>
            <person name="Choi S."/>
            <person name="Chun J."/>
            <person name="Park W."/>
        </authorList>
    </citation>
    <scope>NUCLEOTIDE SEQUENCE [LARGE SCALE GENOMIC DNA]</scope>
    <source>
        <strain evidence="8 9">B11</strain>
    </source>
</reference>
<feature type="transmembrane region" description="Helical" evidence="6">
    <location>
        <begin position="145"/>
        <end position="163"/>
    </location>
</feature>
<protein>
    <recommendedName>
        <fullName evidence="7">EamA domain-containing protein</fullName>
    </recommendedName>
</protein>
<feature type="transmembrane region" description="Helical" evidence="6">
    <location>
        <begin position="119"/>
        <end position="139"/>
    </location>
</feature>
<feature type="domain" description="EamA" evidence="7">
    <location>
        <begin position="146"/>
        <end position="276"/>
    </location>
</feature>
<evidence type="ECO:0000256" key="6">
    <source>
        <dbReference type="SAM" id="Phobius"/>
    </source>
</evidence>
<keyword evidence="5 6" id="KW-0472">Membrane</keyword>
<comment type="caution">
    <text evidence="8">The sequence shown here is derived from an EMBL/GenBank/DDBJ whole genome shotgun (WGS) entry which is preliminary data.</text>
</comment>
<proteinExistence type="predicted"/>
<dbReference type="GO" id="GO:0005886">
    <property type="term" value="C:plasma membrane"/>
    <property type="evidence" value="ECO:0007669"/>
    <property type="project" value="UniProtKB-SubCell"/>
</dbReference>
<evidence type="ECO:0000256" key="4">
    <source>
        <dbReference type="ARBA" id="ARBA00022989"/>
    </source>
</evidence>
<evidence type="ECO:0000259" key="7">
    <source>
        <dbReference type="Pfam" id="PF00892"/>
    </source>
</evidence>
<sequence length="285" mass="29608">MQSNKAVWLAVASVLLAMVTIQSGASIAKQLFPLIGPAGTTALRVGFSALMLWLVFRPWRQLPQGRSWRAVIVYGACLGGMNLLFYLAIARIPLGIGVALEFTGPLAVALFTSRRKLDLVWVALALGGILLLLPDMTSVDALDPVGVMLALAAGACWAGYILFGQRAGNLASGGITVALGMTVAAAFLVPIGLVSAGSSLFSWQVIPLAIAVAALSSALPYSLEMVALKALPAKSFSVLMSMEPAIAALAGFLLLAELLSVTQWLAILLVISASLGSTLSKTKES</sequence>
<feature type="transmembrane region" description="Helical" evidence="6">
    <location>
        <begin position="201"/>
        <end position="223"/>
    </location>
</feature>
<dbReference type="EMBL" id="ALAB01000010">
    <property type="protein sequence ID" value="EJI86036.1"/>
    <property type="molecule type" value="Genomic_DNA"/>
</dbReference>
<dbReference type="Pfam" id="PF00892">
    <property type="entry name" value="EamA"/>
    <property type="match status" value="1"/>
</dbReference>
<organism evidence="8 9">
    <name type="scientific">Alishewanella aestuarii B11</name>
    <dbReference type="NCBI Taxonomy" id="1197174"/>
    <lineage>
        <taxon>Bacteria</taxon>
        <taxon>Pseudomonadati</taxon>
        <taxon>Pseudomonadota</taxon>
        <taxon>Gammaproteobacteria</taxon>
        <taxon>Alteromonadales</taxon>
        <taxon>Alteromonadaceae</taxon>
        <taxon>Alishewanella</taxon>
    </lineage>
</organism>
<keyword evidence="9" id="KW-1185">Reference proteome</keyword>
<dbReference type="AlphaFoldDB" id="J1QKC9"/>
<evidence type="ECO:0000256" key="1">
    <source>
        <dbReference type="ARBA" id="ARBA00004651"/>
    </source>
</evidence>
<evidence type="ECO:0000256" key="3">
    <source>
        <dbReference type="ARBA" id="ARBA00022692"/>
    </source>
</evidence>
<evidence type="ECO:0000256" key="2">
    <source>
        <dbReference type="ARBA" id="ARBA00022475"/>
    </source>
</evidence>
<gene>
    <name evidence="8" type="ORF">AEST_11180</name>
</gene>
<dbReference type="PATRIC" id="fig|1197174.4.peg.1090"/>
<comment type="subcellular location">
    <subcellularLocation>
        <location evidence="1">Cell membrane</location>
        <topology evidence="1">Multi-pass membrane protein</topology>
    </subcellularLocation>
</comment>
<keyword evidence="4 6" id="KW-1133">Transmembrane helix</keyword>
<evidence type="ECO:0000256" key="5">
    <source>
        <dbReference type="ARBA" id="ARBA00023136"/>
    </source>
</evidence>
<accession>J1QKC9</accession>
<dbReference type="PANTHER" id="PTHR42920">
    <property type="entry name" value="OS03G0707200 PROTEIN-RELATED"/>
    <property type="match status" value="1"/>
</dbReference>
<feature type="transmembrane region" description="Helical" evidence="6">
    <location>
        <begin position="94"/>
        <end position="112"/>
    </location>
</feature>
<dbReference type="RefSeq" id="WP_008607615.1">
    <property type="nucleotide sequence ID" value="NZ_ALAB01000010.1"/>
</dbReference>
<dbReference type="Proteomes" id="UP000012043">
    <property type="component" value="Unassembled WGS sequence"/>
</dbReference>
<keyword evidence="3 6" id="KW-0812">Transmembrane</keyword>
<evidence type="ECO:0000313" key="8">
    <source>
        <dbReference type="EMBL" id="EJI86036.1"/>
    </source>
</evidence>
<feature type="transmembrane region" description="Helical" evidence="6">
    <location>
        <begin position="68"/>
        <end position="88"/>
    </location>
</feature>
<feature type="transmembrane region" description="Helical" evidence="6">
    <location>
        <begin position="34"/>
        <end position="56"/>
    </location>
</feature>
<dbReference type="InterPro" id="IPR051258">
    <property type="entry name" value="Diverse_Substrate_Transporter"/>
</dbReference>
<name>J1QKC9_9ALTE</name>
<dbReference type="PANTHER" id="PTHR42920:SF5">
    <property type="entry name" value="EAMA DOMAIN-CONTAINING PROTEIN"/>
    <property type="match status" value="1"/>
</dbReference>